<dbReference type="Gene3D" id="3.40.50.10310">
    <property type="entry name" value="Creatininase"/>
    <property type="match status" value="1"/>
</dbReference>
<dbReference type="PANTHER" id="PTHR35005:SF1">
    <property type="entry name" value="2-AMINO-5-FORMYLAMINO-6-RIBOSYLAMINOPYRIMIDIN-4(3H)-ONE 5'-MONOPHOSPHATE DEFORMYLASE"/>
    <property type="match status" value="1"/>
</dbReference>
<dbReference type="PANTHER" id="PTHR35005">
    <property type="entry name" value="3-DEHYDRO-SCYLLO-INOSOSE HYDROLASE"/>
    <property type="match status" value="1"/>
</dbReference>
<reference evidence="6 7" key="1">
    <citation type="submission" date="2016-10" db="EMBL/GenBank/DDBJ databases">
        <authorList>
            <person name="de Groot N.N."/>
        </authorList>
    </citation>
    <scope>NUCLEOTIDE SEQUENCE [LARGE SCALE GENOMIC DNA]</scope>
    <source>
        <strain evidence="6 7">DSM 44637</strain>
    </source>
</reference>
<dbReference type="STRING" id="112413.SAMN05421854_102659"/>
<name>A0A1I5ISY4_9PSEU</name>
<dbReference type="RefSeq" id="WP_167545274.1">
    <property type="nucleotide sequence ID" value="NZ_FOWC01000002.1"/>
</dbReference>
<evidence type="ECO:0000256" key="5">
    <source>
        <dbReference type="ARBA" id="ARBA00024029"/>
    </source>
</evidence>
<accession>A0A1I5ISY4</accession>
<dbReference type="AlphaFoldDB" id="A0A1I5ISY4"/>
<keyword evidence="3 6" id="KW-0378">Hydrolase</keyword>
<keyword evidence="2" id="KW-0479">Metal-binding</keyword>
<proteinExistence type="inferred from homology"/>
<dbReference type="EMBL" id="FOWC01000002">
    <property type="protein sequence ID" value="SFO63480.1"/>
    <property type="molecule type" value="Genomic_DNA"/>
</dbReference>
<evidence type="ECO:0000256" key="3">
    <source>
        <dbReference type="ARBA" id="ARBA00022801"/>
    </source>
</evidence>
<gene>
    <name evidence="6" type="ORF">SAMN05421854_102659</name>
</gene>
<keyword evidence="4" id="KW-0862">Zinc</keyword>
<dbReference type="SUPFAM" id="SSF102215">
    <property type="entry name" value="Creatininase"/>
    <property type="match status" value="1"/>
</dbReference>
<dbReference type="GO" id="GO:0009231">
    <property type="term" value="P:riboflavin biosynthetic process"/>
    <property type="evidence" value="ECO:0007669"/>
    <property type="project" value="TreeGrafter"/>
</dbReference>
<evidence type="ECO:0000256" key="4">
    <source>
        <dbReference type="ARBA" id="ARBA00022833"/>
    </source>
</evidence>
<evidence type="ECO:0000313" key="6">
    <source>
        <dbReference type="EMBL" id="SFO63480.1"/>
    </source>
</evidence>
<comment type="similarity">
    <text evidence="5">Belongs to the creatininase superfamily.</text>
</comment>
<sequence length="241" mass="25751">MGALLRWAEADRAAVRGVLSEALVLMPIGATEQHGPHLPTGTDAFLAAAVCEHAAELAAPRAERALLLAPPIPYGASDHHLPFNGTLSLSAQTLSHVLDDLARSIAVQGGRRLVIVNGHGGNVGVCHAFAGAASTRHGLAVAHTDYWRVLDPEDIVPGHAGEFETSLMLAVRGELVREPAVREQPRQPRVSDVDVHSEKAWQDIDGYTDRPELAAADQGGRWFEEITSGLADRFVKLAKVL</sequence>
<evidence type="ECO:0000256" key="1">
    <source>
        <dbReference type="ARBA" id="ARBA00001947"/>
    </source>
</evidence>
<dbReference type="Pfam" id="PF02633">
    <property type="entry name" value="Creatininase"/>
    <property type="match status" value="1"/>
</dbReference>
<evidence type="ECO:0000313" key="7">
    <source>
        <dbReference type="Proteomes" id="UP000199137"/>
    </source>
</evidence>
<dbReference type="Proteomes" id="UP000199137">
    <property type="component" value="Unassembled WGS sequence"/>
</dbReference>
<dbReference type="InterPro" id="IPR003785">
    <property type="entry name" value="Creatininase/forma_Hydrolase"/>
</dbReference>
<organism evidence="6 7">
    <name type="scientific">Amycolatopsis rubida</name>
    <dbReference type="NCBI Taxonomy" id="112413"/>
    <lineage>
        <taxon>Bacteria</taxon>
        <taxon>Bacillati</taxon>
        <taxon>Actinomycetota</taxon>
        <taxon>Actinomycetes</taxon>
        <taxon>Pseudonocardiales</taxon>
        <taxon>Pseudonocardiaceae</taxon>
        <taxon>Amycolatopsis</taxon>
    </lineage>
</organism>
<evidence type="ECO:0000256" key="2">
    <source>
        <dbReference type="ARBA" id="ARBA00022723"/>
    </source>
</evidence>
<comment type="cofactor">
    <cofactor evidence="1">
        <name>Zn(2+)</name>
        <dbReference type="ChEBI" id="CHEBI:29105"/>
    </cofactor>
</comment>
<dbReference type="GO" id="GO:0016811">
    <property type="term" value="F:hydrolase activity, acting on carbon-nitrogen (but not peptide) bonds, in linear amides"/>
    <property type="evidence" value="ECO:0007669"/>
    <property type="project" value="TreeGrafter"/>
</dbReference>
<protein>
    <submittedName>
        <fullName evidence="6">Creatinine amidohydrolase</fullName>
    </submittedName>
</protein>
<dbReference type="InterPro" id="IPR024087">
    <property type="entry name" value="Creatininase-like_sf"/>
</dbReference>
<dbReference type="GO" id="GO:0046872">
    <property type="term" value="F:metal ion binding"/>
    <property type="evidence" value="ECO:0007669"/>
    <property type="project" value="UniProtKB-KW"/>
</dbReference>